<gene>
    <name evidence="9" type="ORF">E6O75_ATG05909</name>
</gene>
<feature type="repeat" description="WD" evidence="6">
    <location>
        <begin position="402"/>
        <end position="436"/>
    </location>
</feature>
<dbReference type="AlphaFoldDB" id="A0A4Z1NYS1"/>
<evidence type="ECO:0000256" key="6">
    <source>
        <dbReference type="PROSITE-ProRule" id="PRU00221"/>
    </source>
</evidence>
<reference evidence="9 10" key="1">
    <citation type="submission" date="2019-04" db="EMBL/GenBank/DDBJ databases">
        <title>High contiguity whole genome sequence and gene annotation resource for two Venturia nashicola isolates.</title>
        <authorList>
            <person name="Prokchorchik M."/>
            <person name="Won K."/>
            <person name="Lee Y."/>
            <person name="Choi E.D."/>
            <person name="Segonzac C."/>
            <person name="Sohn K.H."/>
        </authorList>
    </citation>
    <scope>NUCLEOTIDE SEQUENCE [LARGE SCALE GENOMIC DNA]</scope>
    <source>
        <strain evidence="9 10">PRI2</strain>
    </source>
</reference>
<dbReference type="SMART" id="SM00320">
    <property type="entry name" value="WD40"/>
    <property type="match status" value="4"/>
</dbReference>
<feature type="compositionally biased region" description="Basic and acidic residues" evidence="7">
    <location>
        <begin position="53"/>
        <end position="64"/>
    </location>
</feature>
<dbReference type="InterPro" id="IPR051972">
    <property type="entry name" value="Glutamate-rich_WD_repeat"/>
</dbReference>
<evidence type="ECO:0000256" key="5">
    <source>
        <dbReference type="ARBA" id="ARBA00040876"/>
    </source>
</evidence>
<evidence type="ECO:0000256" key="4">
    <source>
        <dbReference type="ARBA" id="ARBA00023242"/>
    </source>
</evidence>
<feature type="compositionally biased region" description="Acidic residues" evidence="7">
    <location>
        <begin position="166"/>
        <end position="178"/>
    </location>
</feature>
<dbReference type="Pfam" id="PF12265">
    <property type="entry name" value="CAF1C_H4-bd"/>
    <property type="match status" value="1"/>
</dbReference>
<dbReference type="InterPro" id="IPR019775">
    <property type="entry name" value="WD40_repeat_CS"/>
</dbReference>
<dbReference type="GO" id="GO:0005730">
    <property type="term" value="C:nucleolus"/>
    <property type="evidence" value="ECO:0007669"/>
    <property type="project" value="TreeGrafter"/>
</dbReference>
<dbReference type="PROSITE" id="PS50294">
    <property type="entry name" value="WD_REPEATS_REGION"/>
    <property type="match status" value="2"/>
</dbReference>
<comment type="caution">
    <text evidence="9">The sequence shown here is derived from an EMBL/GenBank/DDBJ whole genome shotgun (WGS) entry which is preliminary data.</text>
</comment>
<dbReference type="Pfam" id="PF00400">
    <property type="entry name" value="WD40"/>
    <property type="match status" value="2"/>
</dbReference>
<dbReference type="EMBL" id="SNSC02000013">
    <property type="protein sequence ID" value="TID18788.1"/>
    <property type="molecule type" value="Genomic_DNA"/>
</dbReference>
<accession>A0A4Z1NYS1</accession>
<evidence type="ECO:0000256" key="1">
    <source>
        <dbReference type="ARBA" id="ARBA00004123"/>
    </source>
</evidence>
<dbReference type="PROSITE" id="PS50082">
    <property type="entry name" value="WD_REPEATS_2"/>
    <property type="match status" value="2"/>
</dbReference>
<comment type="subcellular location">
    <subcellularLocation>
        <location evidence="1">Nucleus</location>
    </subcellularLocation>
</comment>
<dbReference type="PRINTS" id="PR00320">
    <property type="entry name" value="GPROTEINBRPT"/>
</dbReference>
<dbReference type="InterPro" id="IPR020472">
    <property type="entry name" value="WD40_PAC1"/>
</dbReference>
<protein>
    <recommendedName>
        <fullName evidence="5">Glutamate-rich WD repeat-containing protein 1</fullName>
    </recommendedName>
</protein>
<dbReference type="PANTHER" id="PTHR45903:SF1">
    <property type="entry name" value="GLUTAMATE-RICH WD REPEAT-CONTAINING PROTEIN 1"/>
    <property type="match status" value="1"/>
</dbReference>
<dbReference type="Gene3D" id="2.130.10.10">
    <property type="entry name" value="YVTN repeat-like/Quinoprotein amine dehydrogenase"/>
    <property type="match status" value="1"/>
</dbReference>
<dbReference type="InterPro" id="IPR015943">
    <property type="entry name" value="WD40/YVTN_repeat-like_dom_sf"/>
</dbReference>
<evidence type="ECO:0000259" key="8">
    <source>
        <dbReference type="Pfam" id="PF12265"/>
    </source>
</evidence>
<dbReference type="InterPro" id="IPR022052">
    <property type="entry name" value="Histone-bd_RBBP4-like_N"/>
</dbReference>
<keyword evidence="10" id="KW-1185">Reference proteome</keyword>
<sequence length="496" mass="54682">MSKRHRDSDITGDATILKSGDRPVREDGAEALEFEDEYEDEFESEDDIFEAGVDGRPDAEREAEEKDEMSMDVDQGTFIPGRNKLSQGESLAPDLSAYELLHQMDTNWPCLSMDVIRDNLGDDRRTYPATMYAVAGTQAAQGKEKENEMVILKLSSLSKMERDGEASESDDSDDDDEHSDPILETKTIPLTSCTNRIRVHQDSQSNSTRFPNTLTASMMESGQVLIHDITHHLNSFDTPGAVVTPQQLNPHVIKNHGKVEGYAVDWSTLSPAARLLTGDTTGRIFVTNQAEGGVWKTDNTAFTGHTSSVEELQWSTSEKNVFASGSADGTVKIWDTRSKAHKAAISVKVSESDVNVLSWSKQTSHLLASGHDDGSWACWDLRQWKPQEKGVKAETPAPVAAFNFHKEQITCLEWHPTDDSIVLAAAGDNTMTLWDLAVELDDEESRDTAGVSDVPPQLLFVHYMDQVKEGHWHPQIPGVVMATGGSGFGVFKTISV</sequence>
<keyword evidence="4" id="KW-0539">Nucleus</keyword>
<evidence type="ECO:0000256" key="7">
    <source>
        <dbReference type="SAM" id="MobiDB-lite"/>
    </source>
</evidence>
<feature type="region of interest" description="Disordered" evidence="7">
    <location>
        <begin position="1"/>
        <end position="27"/>
    </location>
</feature>
<name>A0A4Z1NYS1_9PEZI</name>
<dbReference type="STRING" id="86259.A0A4Z1NYS1"/>
<dbReference type="OrthoDB" id="2161379at2759"/>
<keyword evidence="2 6" id="KW-0853">WD repeat</keyword>
<dbReference type="InterPro" id="IPR001680">
    <property type="entry name" value="WD40_rpt"/>
</dbReference>
<proteinExistence type="predicted"/>
<feature type="region of interest" description="Disordered" evidence="7">
    <location>
        <begin position="52"/>
        <end position="71"/>
    </location>
</feature>
<evidence type="ECO:0000256" key="3">
    <source>
        <dbReference type="ARBA" id="ARBA00022737"/>
    </source>
</evidence>
<dbReference type="InterPro" id="IPR036322">
    <property type="entry name" value="WD40_repeat_dom_sf"/>
</dbReference>
<dbReference type="PANTHER" id="PTHR45903">
    <property type="entry name" value="GLUTAMATE-RICH WD REPEAT-CONTAINING PROTEIN 1"/>
    <property type="match status" value="1"/>
</dbReference>
<evidence type="ECO:0000256" key="2">
    <source>
        <dbReference type="ARBA" id="ARBA00022574"/>
    </source>
</evidence>
<evidence type="ECO:0000313" key="9">
    <source>
        <dbReference type="EMBL" id="TID18788.1"/>
    </source>
</evidence>
<feature type="region of interest" description="Disordered" evidence="7">
    <location>
        <begin position="155"/>
        <end position="186"/>
    </location>
</feature>
<dbReference type="PROSITE" id="PS00678">
    <property type="entry name" value="WD_REPEATS_1"/>
    <property type="match status" value="1"/>
</dbReference>
<feature type="domain" description="Histone-binding protein RBBP4-like N-terminal" evidence="8">
    <location>
        <begin position="91"/>
        <end position="157"/>
    </location>
</feature>
<feature type="repeat" description="WD" evidence="6">
    <location>
        <begin position="302"/>
        <end position="344"/>
    </location>
</feature>
<evidence type="ECO:0000313" key="10">
    <source>
        <dbReference type="Proteomes" id="UP000298493"/>
    </source>
</evidence>
<dbReference type="SUPFAM" id="SSF50978">
    <property type="entry name" value="WD40 repeat-like"/>
    <property type="match status" value="1"/>
</dbReference>
<keyword evidence="3" id="KW-0677">Repeat</keyword>
<dbReference type="Proteomes" id="UP000298493">
    <property type="component" value="Unassembled WGS sequence"/>
</dbReference>
<organism evidence="9 10">
    <name type="scientific">Venturia nashicola</name>
    <dbReference type="NCBI Taxonomy" id="86259"/>
    <lineage>
        <taxon>Eukaryota</taxon>
        <taxon>Fungi</taxon>
        <taxon>Dikarya</taxon>
        <taxon>Ascomycota</taxon>
        <taxon>Pezizomycotina</taxon>
        <taxon>Dothideomycetes</taxon>
        <taxon>Pleosporomycetidae</taxon>
        <taxon>Venturiales</taxon>
        <taxon>Venturiaceae</taxon>
        <taxon>Venturia</taxon>
    </lineage>
</organism>
<dbReference type="GO" id="GO:0042254">
    <property type="term" value="P:ribosome biogenesis"/>
    <property type="evidence" value="ECO:0007669"/>
    <property type="project" value="TreeGrafter"/>
</dbReference>